<comment type="caution">
    <text evidence="1">The sequence shown here is derived from an EMBL/GenBank/DDBJ whole genome shotgun (WGS) entry which is preliminary data.</text>
</comment>
<gene>
    <name evidence="1" type="ORF">AAE039_11515</name>
</gene>
<name>A0ABU9JMX4_9GAMM</name>
<evidence type="ECO:0000313" key="2">
    <source>
        <dbReference type="Proteomes" id="UP001455088"/>
    </source>
</evidence>
<sequence length="464" mass="51595">MQNGTGFSLVAIDAAVPPTSLSDLDYLSGAYRVPEGGYLPGSFRFSPFTGQPLERRPVEQWRTPFGGDDGGRSCSASAAEPIPSTLQALFDQWQRSGQSMQDAAEVIKSPQPSGLFFFSSRAGGHRNGLFAASRSGQLSLWQHGHRHWVPLTPRGASLGRSHLETWANATLTLPHDDGHEVIMATDSGADCVSVDAMTLSYQIDRAVGRSLGAPGLLDDAAFVPQEHEGQWCLAIRRTGEAWQQLVLTLDAPLQLLAAPISDPAHRSLFWIGTQGVLSVRLDGQGDVYTRWQSWPEGYQATPVLGPPYRDGEGFWQLLYDTRDKKWLLTRLDTVLPEQRPAPRGSTSTGRTSFQFNVRLERPWDEFDHDLYSVTHVVYPFLEVVEPGLMLSLHAPLPQQRSLLSFFESQATVHATFCLERIGGHAYTYAMDTPSPWNAQWFVHDEALWLWVDARGTLLRWSLPQ</sequence>
<dbReference type="EMBL" id="JBBYHY010000006">
    <property type="protein sequence ID" value="MEL3954191.1"/>
    <property type="molecule type" value="Genomic_DNA"/>
</dbReference>
<reference evidence="1 2" key="1">
    <citation type="submission" date="2024-04" db="EMBL/GenBank/DDBJ databases">
        <title>Bacterial endophytes with biocontrol capabilities against important plant pathogens.</title>
        <authorList>
            <person name="Alayande K.A."/>
        </authorList>
    </citation>
    <scope>NUCLEOTIDE SEQUENCE [LARGE SCALE GENOMIC DNA]</scope>
    <source>
        <strain evidence="1 2">KV22</strain>
    </source>
</reference>
<protein>
    <submittedName>
        <fullName evidence="1">Uncharacterized protein</fullName>
    </submittedName>
</protein>
<dbReference type="Proteomes" id="UP001455088">
    <property type="component" value="Unassembled WGS sequence"/>
</dbReference>
<dbReference type="RefSeq" id="WP_146027598.1">
    <property type="nucleotide sequence ID" value="NZ_JBBYHY010000006.1"/>
</dbReference>
<proteinExistence type="predicted"/>
<evidence type="ECO:0000313" key="1">
    <source>
        <dbReference type="EMBL" id="MEL3954191.1"/>
    </source>
</evidence>
<keyword evidence="2" id="KW-1185">Reference proteome</keyword>
<accession>A0ABU9JMX4</accession>
<organism evidence="1 2">
    <name type="scientific">Stenotrophomonas bentonitica</name>
    <dbReference type="NCBI Taxonomy" id="1450134"/>
    <lineage>
        <taxon>Bacteria</taxon>
        <taxon>Pseudomonadati</taxon>
        <taxon>Pseudomonadota</taxon>
        <taxon>Gammaproteobacteria</taxon>
        <taxon>Lysobacterales</taxon>
        <taxon>Lysobacteraceae</taxon>
        <taxon>Stenotrophomonas</taxon>
    </lineage>
</organism>